<dbReference type="AlphaFoldDB" id="A0A8S9WZM7"/>
<dbReference type="Gene3D" id="4.10.400.10">
    <property type="entry name" value="Low-density Lipoprotein Receptor"/>
    <property type="match status" value="1"/>
</dbReference>
<feature type="region of interest" description="Disordered" evidence="6">
    <location>
        <begin position="381"/>
        <end position="403"/>
    </location>
</feature>
<gene>
    <name evidence="8" type="ORF">GE061_004078</name>
</gene>
<evidence type="ECO:0000256" key="5">
    <source>
        <dbReference type="SAM" id="Coils"/>
    </source>
</evidence>
<dbReference type="Pfam" id="PF12999">
    <property type="entry name" value="PRKCSH-like"/>
    <property type="match status" value="1"/>
</dbReference>
<keyword evidence="3" id="KW-0256">Endoplasmic reticulum</keyword>
<keyword evidence="4" id="KW-1015">Disulfide bond</keyword>
<dbReference type="InterPro" id="IPR028146">
    <property type="entry name" value="PRKCSH_N"/>
</dbReference>
<accession>A0A8S9WZM7</accession>
<evidence type="ECO:0000256" key="1">
    <source>
        <dbReference type="ARBA" id="ARBA00022387"/>
    </source>
</evidence>
<dbReference type="SUPFAM" id="SSF50911">
    <property type="entry name" value="Mannose 6-phosphate receptor domain"/>
    <property type="match status" value="1"/>
</dbReference>
<organism evidence="8 9">
    <name type="scientific">Apolygus lucorum</name>
    <name type="common">Small green plant bug</name>
    <name type="synonym">Lygocoris lucorum</name>
    <dbReference type="NCBI Taxonomy" id="248454"/>
    <lineage>
        <taxon>Eukaryota</taxon>
        <taxon>Metazoa</taxon>
        <taxon>Ecdysozoa</taxon>
        <taxon>Arthropoda</taxon>
        <taxon>Hexapoda</taxon>
        <taxon>Insecta</taxon>
        <taxon>Pterygota</taxon>
        <taxon>Neoptera</taxon>
        <taxon>Paraneoptera</taxon>
        <taxon>Hemiptera</taxon>
        <taxon>Heteroptera</taxon>
        <taxon>Panheteroptera</taxon>
        <taxon>Cimicomorpha</taxon>
        <taxon>Miridae</taxon>
        <taxon>Mirini</taxon>
        <taxon>Apolygus</taxon>
    </lineage>
</organism>
<evidence type="ECO:0000256" key="3">
    <source>
        <dbReference type="ARBA" id="ARBA00022824"/>
    </source>
</evidence>
<name>A0A8S9WZM7_APOLU</name>
<comment type="caution">
    <text evidence="8">The sequence shown here is derived from an EMBL/GenBank/DDBJ whole genome shotgun (WGS) entry which is preliminary data.</text>
</comment>
<evidence type="ECO:0000313" key="8">
    <source>
        <dbReference type="EMBL" id="KAF6201684.1"/>
    </source>
</evidence>
<dbReference type="PROSITE" id="PS51914">
    <property type="entry name" value="MRH"/>
    <property type="match status" value="1"/>
</dbReference>
<dbReference type="InterPro" id="IPR018247">
    <property type="entry name" value="EF_Hand_1_Ca_BS"/>
</dbReference>
<dbReference type="PROSITE" id="PS00018">
    <property type="entry name" value="EF_HAND_1"/>
    <property type="match status" value="1"/>
</dbReference>
<feature type="coiled-coil region" evidence="5">
    <location>
        <begin position="104"/>
        <end position="160"/>
    </location>
</feature>
<feature type="compositionally biased region" description="Basic and acidic residues" evidence="6">
    <location>
        <begin position="393"/>
        <end position="403"/>
    </location>
</feature>
<dbReference type="Gene3D" id="2.70.130.10">
    <property type="entry name" value="Mannose-6-phosphate receptor binding domain"/>
    <property type="match status" value="1"/>
</dbReference>
<dbReference type="OrthoDB" id="28322at2759"/>
<dbReference type="CDD" id="cd00112">
    <property type="entry name" value="LDLa"/>
    <property type="match status" value="1"/>
</dbReference>
<dbReference type="GO" id="GO:0006491">
    <property type="term" value="P:N-glycan processing"/>
    <property type="evidence" value="ECO:0007669"/>
    <property type="project" value="TreeGrafter"/>
</dbReference>
<dbReference type="Pfam" id="PF13015">
    <property type="entry name" value="PRKCSH_1"/>
    <property type="match status" value="1"/>
</dbReference>
<keyword evidence="5" id="KW-0175">Coiled coil</keyword>
<dbReference type="InterPro" id="IPR009011">
    <property type="entry name" value="Man6P_isomerase_rcpt-bd_dom_sf"/>
</dbReference>
<evidence type="ECO:0000259" key="7">
    <source>
        <dbReference type="PROSITE" id="PS51914"/>
    </source>
</evidence>
<evidence type="ECO:0000256" key="2">
    <source>
        <dbReference type="ARBA" id="ARBA00022729"/>
    </source>
</evidence>
<dbReference type="InterPro" id="IPR036607">
    <property type="entry name" value="PRKCSH"/>
</dbReference>
<dbReference type="PANTHER" id="PTHR12630:SF1">
    <property type="entry name" value="GLUCOSIDASE 2 SUBUNIT BETA"/>
    <property type="match status" value="1"/>
</dbReference>
<evidence type="ECO:0000256" key="6">
    <source>
        <dbReference type="SAM" id="MobiDB-lite"/>
    </source>
</evidence>
<dbReference type="InterPro" id="IPR036055">
    <property type="entry name" value="LDL_receptor-like_sf"/>
</dbReference>
<dbReference type="InterPro" id="IPR039794">
    <property type="entry name" value="Gtb1-like"/>
</dbReference>
<keyword evidence="2" id="KW-0732">Signal</keyword>
<feature type="region of interest" description="Disordered" evidence="6">
    <location>
        <begin position="287"/>
        <end position="306"/>
    </location>
</feature>
<evidence type="ECO:0000256" key="4">
    <source>
        <dbReference type="ARBA" id="ARBA00023157"/>
    </source>
</evidence>
<dbReference type="InterPro" id="IPR002172">
    <property type="entry name" value="LDrepeatLR_classA_rpt"/>
</dbReference>
<dbReference type="GO" id="GO:0017177">
    <property type="term" value="C:glucosidase II complex"/>
    <property type="evidence" value="ECO:0007669"/>
    <property type="project" value="TreeGrafter"/>
</dbReference>
<dbReference type="InterPro" id="IPR044865">
    <property type="entry name" value="MRH_dom"/>
</dbReference>
<sequence length="531" mass="61769">MMGVHPNLVHLYDPGKNFKCRDGSMSFAFSKVNDDYCDCPDGSDEPSTAACPNGEFFCANQGHVDFMLPSSRVNDGMCDCCDGSDEYASGKCVNNCSELAEVARKEEEKLLSFADDEKEEFRANLVHMGSREQIERLERFKKLEVAKAEQEEKTKDLAEKTRLAEEIANAALDSFRTRDEIDKCEKVPDIGYEDHYIVETFNALDLDHNGVLDLWEVQSEKIFDLNKNNRVEDREIKWFYDAMPGIANLELFRRKMWRRMGRLYVLEKEMEKSFKFEFDWGKKGENDEKAKKEREKEERLHQKKMQEEAKKIKEEIRKMEWDVDGLDEEDINYDNHATEYDMKTRLAMLEATKIRHELHTARKKLDEITKQKDWAEKVLYEPDTEESDPGEPTTEHLEGFGPKERNKYFPGDMHCFKWSDKDHQYKLCPFWGVSQAPKYRQSGAKAVGLGRWAGWQKEKGEPLMVFRGGEECEGGVKRSTKVRIFCGSRAMLVHVEEPKPCEYRMDFKSPAGCHLKHLKEANVTITSHDEL</sequence>
<keyword evidence="9" id="KW-1185">Reference proteome</keyword>
<protein>
    <recommendedName>
        <fullName evidence="1">Glucosidase 2 subunit beta</fullName>
    </recommendedName>
</protein>
<dbReference type="Proteomes" id="UP000466442">
    <property type="component" value="Linkage Group LG12"/>
</dbReference>
<proteinExistence type="predicted"/>
<reference evidence="8" key="1">
    <citation type="journal article" date="2021" name="Mol. Ecol. Resour.">
        <title>Apolygus lucorum genome provides insights into omnivorousness and mesophyll feeding.</title>
        <authorList>
            <person name="Liu Y."/>
            <person name="Liu H."/>
            <person name="Wang H."/>
            <person name="Huang T."/>
            <person name="Liu B."/>
            <person name="Yang B."/>
            <person name="Yin L."/>
            <person name="Li B."/>
            <person name="Zhang Y."/>
            <person name="Zhang S."/>
            <person name="Jiang F."/>
            <person name="Zhang X."/>
            <person name="Ren Y."/>
            <person name="Wang B."/>
            <person name="Wang S."/>
            <person name="Lu Y."/>
            <person name="Wu K."/>
            <person name="Fan W."/>
            <person name="Wang G."/>
        </authorList>
    </citation>
    <scope>NUCLEOTIDE SEQUENCE</scope>
    <source>
        <strain evidence="8">12Hb</strain>
    </source>
</reference>
<dbReference type="PANTHER" id="PTHR12630">
    <property type="entry name" value="N-LINKED OLIGOSACCHARIDE PROCESSING"/>
    <property type="match status" value="1"/>
</dbReference>
<dbReference type="EMBL" id="WIXP02000012">
    <property type="protein sequence ID" value="KAF6201684.1"/>
    <property type="molecule type" value="Genomic_DNA"/>
</dbReference>
<evidence type="ECO:0000313" key="9">
    <source>
        <dbReference type="Proteomes" id="UP000466442"/>
    </source>
</evidence>
<feature type="domain" description="MRH" evidence="7">
    <location>
        <begin position="413"/>
        <end position="515"/>
    </location>
</feature>